<dbReference type="InterPro" id="IPR005467">
    <property type="entry name" value="His_kinase_dom"/>
</dbReference>
<accession>A0A089LWP6</accession>
<keyword evidence="16" id="KW-1185">Reference proteome</keyword>
<evidence type="ECO:0000256" key="10">
    <source>
        <dbReference type="ARBA" id="ARBA00023012"/>
    </source>
</evidence>
<dbReference type="Gene3D" id="6.10.340.10">
    <property type="match status" value="1"/>
</dbReference>
<evidence type="ECO:0000259" key="14">
    <source>
        <dbReference type="PROSITE" id="PS50885"/>
    </source>
</evidence>
<dbReference type="InterPro" id="IPR003660">
    <property type="entry name" value="HAMP_dom"/>
</dbReference>
<dbReference type="Proteomes" id="UP000029507">
    <property type="component" value="Chromosome"/>
</dbReference>
<evidence type="ECO:0000256" key="6">
    <source>
        <dbReference type="ARBA" id="ARBA00022679"/>
    </source>
</evidence>
<dbReference type="EMBL" id="CP009286">
    <property type="protein sequence ID" value="AIQ63683.1"/>
    <property type="molecule type" value="Genomic_DNA"/>
</dbReference>
<dbReference type="PANTHER" id="PTHR34220:SF7">
    <property type="entry name" value="SENSOR HISTIDINE KINASE YPDA"/>
    <property type="match status" value="1"/>
</dbReference>
<evidence type="ECO:0000313" key="16">
    <source>
        <dbReference type="Proteomes" id="UP000029507"/>
    </source>
</evidence>
<evidence type="ECO:0000256" key="3">
    <source>
        <dbReference type="ARBA" id="ARBA00012438"/>
    </source>
</evidence>
<dbReference type="PROSITE" id="PS50885">
    <property type="entry name" value="HAMP"/>
    <property type="match status" value="1"/>
</dbReference>
<organism evidence="15 16">
    <name type="scientific">Paenibacillus stellifer</name>
    <dbReference type="NCBI Taxonomy" id="169760"/>
    <lineage>
        <taxon>Bacteria</taxon>
        <taxon>Bacillati</taxon>
        <taxon>Bacillota</taxon>
        <taxon>Bacilli</taxon>
        <taxon>Bacillales</taxon>
        <taxon>Paenibacillaceae</taxon>
        <taxon>Paenibacillus</taxon>
    </lineage>
</organism>
<dbReference type="SUPFAM" id="SSF55874">
    <property type="entry name" value="ATPase domain of HSP90 chaperone/DNA topoisomerase II/histidine kinase"/>
    <property type="match status" value="1"/>
</dbReference>
<evidence type="ECO:0000256" key="12">
    <source>
        <dbReference type="SAM" id="Phobius"/>
    </source>
</evidence>
<evidence type="ECO:0000256" key="4">
    <source>
        <dbReference type="ARBA" id="ARBA00022475"/>
    </source>
</evidence>
<dbReference type="EC" id="2.7.13.3" evidence="3"/>
<keyword evidence="8" id="KW-0418">Kinase</keyword>
<evidence type="ECO:0000256" key="8">
    <source>
        <dbReference type="ARBA" id="ARBA00022777"/>
    </source>
</evidence>
<dbReference type="InterPro" id="IPR004358">
    <property type="entry name" value="Sig_transdc_His_kin-like_C"/>
</dbReference>
<keyword evidence="7" id="KW-0547">Nucleotide-binding</keyword>
<evidence type="ECO:0000256" key="2">
    <source>
        <dbReference type="ARBA" id="ARBA00004651"/>
    </source>
</evidence>
<dbReference type="PRINTS" id="PR00344">
    <property type="entry name" value="BCTRLSENSOR"/>
</dbReference>
<dbReference type="GO" id="GO:0000155">
    <property type="term" value="F:phosphorelay sensor kinase activity"/>
    <property type="evidence" value="ECO:0007669"/>
    <property type="project" value="InterPro"/>
</dbReference>
<dbReference type="Gene3D" id="3.30.565.10">
    <property type="entry name" value="Histidine kinase-like ATPase, C-terminal domain"/>
    <property type="match status" value="1"/>
</dbReference>
<dbReference type="PANTHER" id="PTHR34220">
    <property type="entry name" value="SENSOR HISTIDINE KINASE YPDA"/>
    <property type="match status" value="1"/>
</dbReference>
<reference evidence="15 16" key="1">
    <citation type="submission" date="2014-08" db="EMBL/GenBank/DDBJ databases">
        <title>Comparative genomics of the Paenibacillus odorifer group.</title>
        <authorList>
            <person name="den Bakker H.C."/>
            <person name="Tsai Y.-C."/>
            <person name="Martin N."/>
            <person name="Korlach J."/>
            <person name="Wiedmann M."/>
        </authorList>
    </citation>
    <scope>NUCLEOTIDE SEQUENCE [LARGE SCALE GENOMIC DNA]</scope>
    <source>
        <strain evidence="15 16">DSM 14472</strain>
    </source>
</reference>
<dbReference type="Pfam" id="PF06580">
    <property type="entry name" value="His_kinase"/>
    <property type="match status" value="1"/>
</dbReference>
<dbReference type="RefSeq" id="WP_038695396.1">
    <property type="nucleotide sequence ID" value="NZ_CP009286.1"/>
</dbReference>
<dbReference type="InterPro" id="IPR050640">
    <property type="entry name" value="Bact_2-comp_sensor_kinase"/>
</dbReference>
<dbReference type="SMART" id="SM00387">
    <property type="entry name" value="HATPase_c"/>
    <property type="match status" value="1"/>
</dbReference>
<evidence type="ECO:0000256" key="11">
    <source>
        <dbReference type="ARBA" id="ARBA00023136"/>
    </source>
</evidence>
<dbReference type="SMART" id="SM00304">
    <property type="entry name" value="HAMP"/>
    <property type="match status" value="1"/>
</dbReference>
<keyword evidence="12" id="KW-1133">Transmembrane helix</keyword>
<dbReference type="InterPro" id="IPR010559">
    <property type="entry name" value="Sig_transdc_His_kin_internal"/>
</dbReference>
<keyword evidence="11 12" id="KW-0472">Membrane</keyword>
<keyword evidence="4" id="KW-1003">Cell membrane</keyword>
<feature type="domain" description="HAMP" evidence="14">
    <location>
        <begin position="197"/>
        <end position="249"/>
    </location>
</feature>
<dbReference type="Pfam" id="PF00672">
    <property type="entry name" value="HAMP"/>
    <property type="match status" value="1"/>
</dbReference>
<dbReference type="SUPFAM" id="SSF158472">
    <property type="entry name" value="HAMP domain-like"/>
    <property type="match status" value="1"/>
</dbReference>
<evidence type="ECO:0000256" key="1">
    <source>
        <dbReference type="ARBA" id="ARBA00000085"/>
    </source>
</evidence>
<keyword evidence="9" id="KW-0067">ATP-binding</keyword>
<dbReference type="AlphaFoldDB" id="A0A089LWP6"/>
<comment type="catalytic activity">
    <reaction evidence="1">
        <text>ATP + protein L-histidine = ADP + protein N-phospho-L-histidine.</text>
        <dbReference type="EC" id="2.7.13.3"/>
    </reaction>
</comment>
<dbReference type="PROSITE" id="PS50109">
    <property type="entry name" value="HIS_KIN"/>
    <property type="match status" value="1"/>
</dbReference>
<feature type="transmembrane region" description="Helical" evidence="12">
    <location>
        <begin position="6"/>
        <end position="26"/>
    </location>
</feature>
<dbReference type="KEGG" id="pste:PSTEL_11915"/>
<comment type="subcellular location">
    <subcellularLocation>
        <location evidence="2">Cell membrane</location>
        <topology evidence="2">Multi-pass membrane protein</topology>
    </subcellularLocation>
</comment>
<dbReference type="Pfam" id="PF02518">
    <property type="entry name" value="HATPase_c"/>
    <property type="match status" value="1"/>
</dbReference>
<dbReference type="GO" id="GO:0005886">
    <property type="term" value="C:plasma membrane"/>
    <property type="evidence" value="ECO:0007669"/>
    <property type="project" value="UniProtKB-SubCell"/>
</dbReference>
<keyword evidence="10" id="KW-0902">Two-component regulatory system</keyword>
<dbReference type="GO" id="GO:0005524">
    <property type="term" value="F:ATP binding"/>
    <property type="evidence" value="ECO:0007669"/>
    <property type="project" value="UniProtKB-KW"/>
</dbReference>
<feature type="domain" description="Histidine kinase" evidence="13">
    <location>
        <begin position="290"/>
        <end position="468"/>
    </location>
</feature>
<evidence type="ECO:0000256" key="7">
    <source>
        <dbReference type="ARBA" id="ARBA00022741"/>
    </source>
</evidence>
<evidence type="ECO:0000259" key="13">
    <source>
        <dbReference type="PROSITE" id="PS50109"/>
    </source>
</evidence>
<evidence type="ECO:0000256" key="9">
    <source>
        <dbReference type="ARBA" id="ARBA00022840"/>
    </source>
</evidence>
<name>A0A089LWP6_9BACL</name>
<sequence>MTIRAKLLIFIPLLVVFANTVAFFVFQSGKVVQRSYDEMLGRILLIEQNTESADTNLKLLYAFLLDPRTDQAEMNSAGAQLERLSGEIRQEGNQRDASFTLEDYVNLTATFLEQKQAAIQASASEQPQIAFNHYVEAENTAGYIREEGQRLVDAELAFYRPIINNIREENERMNRLGAALFGMNALMGLLFAVWASRSITGPVGRLVRLANQIATGNLDIALQPRRDDELGILSSAIYQMSSDLSVLIERDKKSLEMQRLVKELELQALQSQINPHFLFNTLNVLSRLALLEGADKTSDLIISMSNLLRYSLQRLDTPVTLQEEITHIKEYAAIQQARFRERIRFELDADPAVLQVEIPALTLQPLVENAYHHGVSNMESGAVISLKVLKAEAGVLIEISDNGTGIPEETLQAIMRLEASSDSGKSTGLGTRNVLKRLQLFYGEDDLVQIRSGLGQGTTITIRIPAKKGDEQIHVQTADRG</sequence>
<proteinExistence type="predicted"/>
<evidence type="ECO:0000313" key="15">
    <source>
        <dbReference type="EMBL" id="AIQ63683.1"/>
    </source>
</evidence>
<dbReference type="InterPro" id="IPR003594">
    <property type="entry name" value="HATPase_dom"/>
</dbReference>
<gene>
    <name evidence="15" type="ORF">PSTEL_11915</name>
</gene>
<dbReference type="InterPro" id="IPR036890">
    <property type="entry name" value="HATPase_C_sf"/>
</dbReference>
<dbReference type="CDD" id="cd06225">
    <property type="entry name" value="HAMP"/>
    <property type="match status" value="1"/>
</dbReference>
<dbReference type="OrthoDB" id="9776552at2"/>
<dbReference type="HOGENOM" id="CLU_020473_5_1_9"/>
<dbReference type="STRING" id="169760.PSTEL_11915"/>
<keyword evidence="12" id="KW-0812">Transmembrane</keyword>
<protein>
    <recommendedName>
        <fullName evidence="3">histidine kinase</fullName>
        <ecNumber evidence="3">2.7.13.3</ecNumber>
    </recommendedName>
</protein>
<keyword evidence="5" id="KW-0597">Phosphoprotein</keyword>
<evidence type="ECO:0000256" key="5">
    <source>
        <dbReference type="ARBA" id="ARBA00022553"/>
    </source>
</evidence>
<keyword evidence="6" id="KW-0808">Transferase</keyword>